<organism evidence="1 2">
    <name type="scientific">Trichobilharzia regenti</name>
    <name type="common">Nasal bird schistosome</name>
    <dbReference type="NCBI Taxonomy" id="157069"/>
    <lineage>
        <taxon>Eukaryota</taxon>
        <taxon>Metazoa</taxon>
        <taxon>Spiralia</taxon>
        <taxon>Lophotrochozoa</taxon>
        <taxon>Platyhelminthes</taxon>
        <taxon>Trematoda</taxon>
        <taxon>Digenea</taxon>
        <taxon>Strigeidida</taxon>
        <taxon>Schistosomatoidea</taxon>
        <taxon>Schistosomatidae</taxon>
        <taxon>Trichobilharzia</taxon>
    </lineage>
</organism>
<evidence type="ECO:0000313" key="2">
    <source>
        <dbReference type="WBParaSite" id="TREG1_111560.1"/>
    </source>
</evidence>
<proteinExistence type="predicted"/>
<dbReference type="AlphaFoldDB" id="A0AA85ITL1"/>
<accession>A0AA85ITL1</accession>
<name>A0AA85ITL1_TRIRE</name>
<dbReference type="WBParaSite" id="TREG1_111560.1">
    <property type="protein sequence ID" value="TREG1_111560.1"/>
    <property type="gene ID" value="TREG1_111560"/>
</dbReference>
<dbReference type="Proteomes" id="UP000050795">
    <property type="component" value="Unassembled WGS sequence"/>
</dbReference>
<sequence length="95" mass="11216">METETDITEFNDEGVRVTDLSGRSLRRLRDYFQNHHSHGAVETCSRHRQNIRCIVFNEQHYEYCQRLHQSVGVKNNGVRRSTSQACSNFIHFLFT</sequence>
<reference evidence="2" key="2">
    <citation type="submission" date="2023-11" db="UniProtKB">
        <authorList>
            <consortium name="WormBaseParasite"/>
        </authorList>
    </citation>
    <scope>IDENTIFICATION</scope>
</reference>
<evidence type="ECO:0000313" key="1">
    <source>
        <dbReference type="Proteomes" id="UP000050795"/>
    </source>
</evidence>
<protein>
    <submittedName>
        <fullName evidence="2">Uncharacterized protein</fullName>
    </submittedName>
</protein>
<reference evidence="1" key="1">
    <citation type="submission" date="2022-06" db="EMBL/GenBank/DDBJ databases">
        <authorList>
            <person name="Berger JAMES D."/>
            <person name="Berger JAMES D."/>
        </authorList>
    </citation>
    <scope>NUCLEOTIDE SEQUENCE [LARGE SCALE GENOMIC DNA]</scope>
</reference>
<keyword evidence="1" id="KW-1185">Reference proteome</keyword>